<dbReference type="Pfam" id="PF13472">
    <property type="entry name" value="Lipase_GDSL_2"/>
    <property type="match status" value="1"/>
</dbReference>
<dbReference type="CDD" id="cd00229">
    <property type="entry name" value="SGNH_hydrolase"/>
    <property type="match status" value="1"/>
</dbReference>
<evidence type="ECO:0000259" key="1">
    <source>
        <dbReference type="Pfam" id="PF13472"/>
    </source>
</evidence>
<gene>
    <name evidence="2" type="ORF">G6N76_21040</name>
</gene>
<dbReference type="InterPro" id="IPR051532">
    <property type="entry name" value="Ester_Hydrolysis_Enzymes"/>
</dbReference>
<dbReference type="PANTHER" id="PTHR30383">
    <property type="entry name" value="THIOESTERASE 1/PROTEASE 1/LYSOPHOSPHOLIPASE L1"/>
    <property type="match status" value="1"/>
</dbReference>
<organism evidence="2 3">
    <name type="scientific">Rhizobium daejeonense</name>
    <dbReference type="NCBI Taxonomy" id="240521"/>
    <lineage>
        <taxon>Bacteria</taxon>
        <taxon>Pseudomonadati</taxon>
        <taxon>Pseudomonadota</taxon>
        <taxon>Alphaproteobacteria</taxon>
        <taxon>Hyphomicrobiales</taxon>
        <taxon>Rhizobiaceae</taxon>
        <taxon>Rhizobium/Agrobacterium group</taxon>
        <taxon>Rhizobium</taxon>
    </lineage>
</organism>
<keyword evidence="3" id="KW-1185">Reference proteome</keyword>
<sequence>MISHIENAAPELSILREKPPAPARHSFNWLSRILPLLVFILGGSNSSASLATQEPPPLKIVALGTSLTSRGGWPEMLEKALSACLQETVTVKTVALAGSTSDWALGQIDRVTAEKPDIVLVEFYANDAAINRWMSVSASRSNIAAILDGLHAGAPHARIVVMAMNPVSGLRGWMRPFLSSYIDAHREEAESRGMGFVDFRSAWEALPEADRDRAIPDGLHPRPEKAGEVMTPILVRHLAENGCKPGKTTP</sequence>
<protein>
    <submittedName>
        <fullName evidence="2">SGNH/GDSL hydrolase family protein</fullName>
    </submittedName>
</protein>
<proteinExistence type="predicted"/>
<dbReference type="AlphaFoldDB" id="A0A6M1SAE3"/>
<accession>A0A6M1SAE3</accession>
<dbReference type="Gene3D" id="3.40.50.1110">
    <property type="entry name" value="SGNH hydrolase"/>
    <property type="match status" value="1"/>
</dbReference>
<dbReference type="InterPro" id="IPR036514">
    <property type="entry name" value="SGNH_hydro_sf"/>
</dbReference>
<evidence type="ECO:0000313" key="2">
    <source>
        <dbReference type="EMBL" id="NGO66150.1"/>
    </source>
</evidence>
<dbReference type="EMBL" id="JAAKZH010000009">
    <property type="protein sequence ID" value="NGO66150.1"/>
    <property type="molecule type" value="Genomic_DNA"/>
</dbReference>
<dbReference type="InterPro" id="IPR013830">
    <property type="entry name" value="SGNH_hydro"/>
</dbReference>
<name>A0A6M1SAE3_9HYPH</name>
<keyword evidence="2" id="KW-0378">Hydrolase</keyword>
<reference evidence="2 3" key="1">
    <citation type="submission" date="2020-02" db="EMBL/GenBank/DDBJ databases">
        <title>Genome sequence of the type strain CCBAU10050 of Rhizobium daejeonense.</title>
        <authorList>
            <person name="Gao J."/>
            <person name="Sun J."/>
        </authorList>
    </citation>
    <scope>NUCLEOTIDE SEQUENCE [LARGE SCALE GENOMIC DNA]</scope>
    <source>
        <strain evidence="2 3">CCBAU10050</strain>
    </source>
</reference>
<dbReference type="SUPFAM" id="SSF52266">
    <property type="entry name" value="SGNH hydrolase"/>
    <property type="match status" value="1"/>
</dbReference>
<dbReference type="GO" id="GO:0004622">
    <property type="term" value="F:phosphatidylcholine lysophospholipase activity"/>
    <property type="evidence" value="ECO:0007669"/>
    <property type="project" value="TreeGrafter"/>
</dbReference>
<feature type="domain" description="SGNH hydrolase-type esterase" evidence="1">
    <location>
        <begin position="63"/>
        <end position="223"/>
    </location>
</feature>
<evidence type="ECO:0000313" key="3">
    <source>
        <dbReference type="Proteomes" id="UP000477849"/>
    </source>
</evidence>
<dbReference type="Proteomes" id="UP000477849">
    <property type="component" value="Unassembled WGS sequence"/>
</dbReference>
<comment type="caution">
    <text evidence="2">The sequence shown here is derived from an EMBL/GenBank/DDBJ whole genome shotgun (WGS) entry which is preliminary data.</text>
</comment>
<dbReference type="PANTHER" id="PTHR30383:SF5">
    <property type="entry name" value="SGNH HYDROLASE-TYPE ESTERASE DOMAIN-CONTAINING PROTEIN"/>
    <property type="match status" value="1"/>
</dbReference>